<sequence length="117" mass="13727">MLIIPCRPFCERRRLTRSPESRWWEWLCMYTVPLPVKRDRFPSDCLFASPNGVNRASYCLLMLLLENALRVESLLMFDLVKIRSRIAYLLKVTQKQITNQHLENRTASKESPASNLA</sequence>
<gene>
    <name evidence="1" type="ORF">PGT21_006704</name>
</gene>
<evidence type="ECO:0000313" key="1">
    <source>
        <dbReference type="EMBL" id="KAA1073262.1"/>
    </source>
</evidence>
<accession>A0A5B0M985</accession>
<dbReference type="EMBL" id="VSWC01000158">
    <property type="protein sequence ID" value="KAA1073262.1"/>
    <property type="molecule type" value="Genomic_DNA"/>
</dbReference>
<organism evidence="1 2">
    <name type="scientific">Puccinia graminis f. sp. tritici</name>
    <dbReference type="NCBI Taxonomy" id="56615"/>
    <lineage>
        <taxon>Eukaryota</taxon>
        <taxon>Fungi</taxon>
        <taxon>Dikarya</taxon>
        <taxon>Basidiomycota</taxon>
        <taxon>Pucciniomycotina</taxon>
        <taxon>Pucciniomycetes</taxon>
        <taxon>Pucciniales</taxon>
        <taxon>Pucciniaceae</taxon>
        <taxon>Puccinia</taxon>
    </lineage>
</organism>
<proteinExistence type="predicted"/>
<evidence type="ECO:0000313" key="2">
    <source>
        <dbReference type="Proteomes" id="UP000324748"/>
    </source>
</evidence>
<protein>
    <submittedName>
        <fullName evidence="1">Uncharacterized protein</fullName>
    </submittedName>
</protein>
<reference evidence="1 2" key="1">
    <citation type="submission" date="2019-05" db="EMBL/GenBank/DDBJ databases">
        <title>Emergence of the Ug99 lineage of the wheat stem rust pathogen through somatic hybridization.</title>
        <authorList>
            <person name="Li F."/>
            <person name="Upadhyaya N.M."/>
            <person name="Sperschneider J."/>
            <person name="Matny O."/>
            <person name="Nguyen-Phuc H."/>
            <person name="Mago R."/>
            <person name="Raley C."/>
            <person name="Miller M.E."/>
            <person name="Silverstein K.A.T."/>
            <person name="Henningsen E."/>
            <person name="Hirsch C.D."/>
            <person name="Visser B."/>
            <person name="Pretorius Z.A."/>
            <person name="Steffenson B.J."/>
            <person name="Schwessinger B."/>
            <person name="Dodds P.N."/>
            <person name="Figueroa M."/>
        </authorList>
    </citation>
    <scope>NUCLEOTIDE SEQUENCE [LARGE SCALE GENOMIC DNA]</scope>
    <source>
        <strain evidence="1">21-0</strain>
    </source>
</reference>
<dbReference type="AlphaFoldDB" id="A0A5B0M985"/>
<dbReference type="Proteomes" id="UP000324748">
    <property type="component" value="Unassembled WGS sequence"/>
</dbReference>
<name>A0A5B0M985_PUCGR</name>
<keyword evidence="2" id="KW-1185">Reference proteome</keyword>
<comment type="caution">
    <text evidence="1">The sequence shown here is derived from an EMBL/GenBank/DDBJ whole genome shotgun (WGS) entry which is preliminary data.</text>
</comment>